<dbReference type="AlphaFoldDB" id="A0A2T4JT85"/>
<feature type="transmembrane region" description="Helical" evidence="6">
    <location>
        <begin position="68"/>
        <end position="85"/>
    </location>
</feature>
<evidence type="ECO:0000313" key="9">
    <source>
        <dbReference type="Proteomes" id="UP000241010"/>
    </source>
</evidence>
<keyword evidence="2 6" id="KW-0812">Transmembrane</keyword>
<feature type="transmembrane region" description="Helical" evidence="6">
    <location>
        <begin position="361"/>
        <end position="381"/>
    </location>
</feature>
<dbReference type="PRINTS" id="PR00173">
    <property type="entry name" value="EDTRNSPORT"/>
</dbReference>
<evidence type="ECO:0000256" key="3">
    <source>
        <dbReference type="ARBA" id="ARBA00022989"/>
    </source>
</evidence>
<accession>A0A2T4JT85</accession>
<dbReference type="Pfam" id="PF04932">
    <property type="entry name" value="Wzy_C"/>
    <property type="match status" value="1"/>
</dbReference>
<sequence>MTVLPLQTLRNRDLVLIQICPSSVLAFMAVISLLLVQWVGALAALGFLVSGLALVLRRPQTMLSEVWQYWMVLTIPFWCLLTVLWSTYPSISLRAVIQLIITFGIAISMANRMSPRGFLRMIFLAHAIVAVLSLLFGQIRADGMGWLGIFGSKNAFAAVMSLFVLVSFAMVLDRLQGWLWRLAAGFGLALGGMLLVLAQSSGALLTTAMALMFGLLLMGARWMTPIQRVIAVGLGLIAALAVAVLLFTLQDVIFSLLLETTGKDATLTGRTDLWQRAFDEIARNPLFGQGYQAVWVEGNQVAEDMWAEFGIANKSGFNFHNTYISNAVEIGIIGVALQAAVLFGATGLTVFWALRDPRAETVFLAILMLRVLMLSMVEVVGLTQFDLGTVVVLCALVFGMRARWAFKAQEAAARLPPRPDPARPLPAPVETEWTEDGSGPRPA</sequence>
<name>A0A2T4JT85_9RHOB</name>
<dbReference type="OrthoDB" id="4391260at2"/>
<feature type="transmembrane region" description="Helical" evidence="6">
    <location>
        <begin position="91"/>
        <end position="110"/>
    </location>
</feature>
<feature type="transmembrane region" description="Helical" evidence="6">
    <location>
        <begin position="229"/>
        <end position="249"/>
    </location>
</feature>
<dbReference type="PANTHER" id="PTHR37422">
    <property type="entry name" value="TEICHURONIC ACID BIOSYNTHESIS PROTEIN TUAE"/>
    <property type="match status" value="1"/>
</dbReference>
<proteinExistence type="predicted"/>
<feature type="domain" description="O-antigen ligase-related" evidence="7">
    <location>
        <begin position="187"/>
        <end position="337"/>
    </location>
</feature>
<comment type="caution">
    <text evidence="8">The sequence shown here is derived from an EMBL/GenBank/DDBJ whole genome shotgun (WGS) entry which is preliminary data.</text>
</comment>
<dbReference type="PANTHER" id="PTHR37422:SF13">
    <property type="entry name" value="LIPOPOLYSACCHARIDE BIOSYNTHESIS PROTEIN PA4999-RELATED"/>
    <property type="match status" value="1"/>
</dbReference>
<feature type="compositionally biased region" description="Pro residues" evidence="5">
    <location>
        <begin position="416"/>
        <end position="427"/>
    </location>
</feature>
<dbReference type="GO" id="GO:0016020">
    <property type="term" value="C:membrane"/>
    <property type="evidence" value="ECO:0007669"/>
    <property type="project" value="UniProtKB-SubCell"/>
</dbReference>
<evidence type="ECO:0000313" key="8">
    <source>
        <dbReference type="EMBL" id="PTE21115.1"/>
    </source>
</evidence>
<reference evidence="8 9" key="1">
    <citation type="submission" date="2018-03" db="EMBL/GenBank/DDBJ databases">
        <title>Cereibacter changlensis.</title>
        <authorList>
            <person name="Meyer T.E."/>
            <person name="Miller S."/>
            <person name="Lodha T."/>
            <person name="Gandham S."/>
            <person name="Chintalapati S."/>
            <person name="Chintalapati V.R."/>
        </authorList>
    </citation>
    <scope>NUCLEOTIDE SEQUENCE [LARGE SCALE GENOMIC DNA]</scope>
    <source>
        <strain evidence="8 9">JA139</strain>
    </source>
</reference>
<keyword evidence="9" id="KW-1185">Reference proteome</keyword>
<evidence type="ECO:0000256" key="5">
    <source>
        <dbReference type="SAM" id="MobiDB-lite"/>
    </source>
</evidence>
<comment type="subcellular location">
    <subcellularLocation>
        <location evidence="1">Membrane</location>
        <topology evidence="1">Multi-pass membrane protein</topology>
    </subcellularLocation>
</comment>
<feature type="transmembrane region" description="Helical" evidence="6">
    <location>
        <begin position="155"/>
        <end position="172"/>
    </location>
</feature>
<feature type="region of interest" description="Disordered" evidence="5">
    <location>
        <begin position="412"/>
        <end position="443"/>
    </location>
</feature>
<keyword evidence="8" id="KW-0436">Ligase</keyword>
<protein>
    <submittedName>
        <fullName evidence="8">Ligase</fullName>
    </submittedName>
</protein>
<dbReference type="EMBL" id="PZKG01000065">
    <property type="protein sequence ID" value="PTE21115.1"/>
    <property type="molecule type" value="Genomic_DNA"/>
</dbReference>
<feature type="transmembrane region" description="Helical" evidence="6">
    <location>
        <begin position="387"/>
        <end position="406"/>
    </location>
</feature>
<feature type="transmembrane region" description="Helical" evidence="6">
    <location>
        <begin position="203"/>
        <end position="222"/>
    </location>
</feature>
<evidence type="ECO:0000256" key="6">
    <source>
        <dbReference type="SAM" id="Phobius"/>
    </source>
</evidence>
<dbReference type="InterPro" id="IPR007016">
    <property type="entry name" value="O-antigen_ligase-rel_domated"/>
</dbReference>
<feature type="transmembrane region" description="Helical" evidence="6">
    <location>
        <begin position="38"/>
        <end position="56"/>
    </location>
</feature>
<feature type="transmembrane region" description="Helical" evidence="6">
    <location>
        <begin position="330"/>
        <end position="354"/>
    </location>
</feature>
<dbReference type="RefSeq" id="WP_107664507.1">
    <property type="nucleotide sequence ID" value="NZ_PZKG01000065.1"/>
</dbReference>
<evidence type="ECO:0000259" key="7">
    <source>
        <dbReference type="Pfam" id="PF04932"/>
    </source>
</evidence>
<evidence type="ECO:0000256" key="1">
    <source>
        <dbReference type="ARBA" id="ARBA00004141"/>
    </source>
</evidence>
<organism evidence="8 9">
    <name type="scientific">Cereibacter changlensis JA139</name>
    <dbReference type="NCBI Taxonomy" id="1188249"/>
    <lineage>
        <taxon>Bacteria</taxon>
        <taxon>Pseudomonadati</taxon>
        <taxon>Pseudomonadota</taxon>
        <taxon>Alphaproteobacteria</taxon>
        <taxon>Rhodobacterales</taxon>
        <taxon>Paracoccaceae</taxon>
        <taxon>Cereibacter</taxon>
    </lineage>
</organism>
<keyword evidence="4 6" id="KW-0472">Membrane</keyword>
<keyword evidence="3 6" id="KW-1133">Transmembrane helix</keyword>
<dbReference type="Proteomes" id="UP000241010">
    <property type="component" value="Unassembled WGS sequence"/>
</dbReference>
<feature type="transmembrane region" description="Helical" evidence="6">
    <location>
        <begin position="179"/>
        <end position="197"/>
    </location>
</feature>
<dbReference type="GO" id="GO:0016874">
    <property type="term" value="F:ligase activity"/>
    <property type="evidence" value="ECO:0007669"/>
    <property type="project" value="UniProtKB-KW"/>
</dbReference>
<dbReference type="InterPro" id="IPR051533">
    <property type="entry name" value="WaaL-like"/>
</dbReference>
<evidence type="ECO:0000256" key="4">
    <source>
        <dbReference type="ARBA" id="ARBA00023136"/>
    </source>
</evidence>
<feature type="transmembrane region" description="Helical" evidence="6">
    <location>
        <begin position="117"/>
        <end position="135"/>
    </location>
</feature>
<gene>
    <name evidence="8" type="ORF">C5F48_13905</name>
</gene>
<evidence type="ECO:0000256" key="2">
    <source>
        <dbReference type="ARBA" id="ARBA00022692"/>
    </source>
</evidence>